<organism evidence="2 3">
    <name type="scientific">Funneliformis mosseae</name>
    <name type="common">Endomycorrhizal fungus</name>
    <name type="synonym">Glomus mosseae</name>
    <dbReference type="NCBI Taxonomy" id="27381"/>
    <lineage>
        <taxon>Eukaryota</taxon>
        <taxon>Fungi</taxon>
        <taxon>Fungi incertae sedis</taxon>
        <taxon>Mucoromycota</taxon>
        <taxon>Glomeromycotina</taxon>
        <taxon>Glomeromycetes</taxon>
        <taxon>Glomerales</taxon>
        <taxon>Glomeraceae</taxon>
        <taxon>Funneliformis</taxon>
    </lineage>
</organism>
<gene>
    <name evidence="2" type="ORF">FMOSSE_LOCUS7147</name>
</gene>
<dbReference type="AlphaFoldDB" id="A0A9N9BDS5"/>
<proteinExistence type="predicted"/>
<evidence type="ECO:0000259" key="1">
    <source>
        <dbReference type="Pfam" id="PF08241"/>
    </source>
</evidence>
<dbReference type="Gene3D" id="3.40.50.150">
    <property type="entry name" value="Vaccinia Virus protein VP39"/>
    <property type="match status" value="1"/>
</dbReference>
<feature type="non-terminal residue" evidence="2">
    <location>
        <position position="1"/>
    </location>
</feature>
<accession>A0A9N9BDS5</accession>
<dbReference type="CDD" id="cd02440">
    <property type="entry name" value="AdoMet_MTases"/>
    <property type="match status" value="1"/>
</dbReference>
<keyword evidence="3" id="KW-1185">Reference proteome</keyword>
<feature type="non-terminal residue" evidence="2">
    <location>
        <position position="277"/>
    </location>
</feature>
<evidence type="ECO:0000313" key="3">
    <source>
        <dbReference type="Proteomes" id="UP000789375"/>
    </source>
</evidence>
<dbReference type="InterPro" id="IPR029063">
    <property type="entry name" value="SAM-dependent_MTases_sf"/>
</dbReference>
<sequence>MHRIDQIEMGNPTDEKDFNRLELQHHLFKIIWDSNFSVPMQDQLSIGNTRVLEVGSCPTIWTFDMASEYPLSTFVGIEKPSAITTTSSISSFYSKIPKPRNAIVLQTNVFTDIPFPNETFDLVYHKPTAITPLLQCLHNPLNTINQMIRVLKHGGWLEFMIIEKRWYNLGPITQYMENSFIEFCPSFRINNLECTQLKQYLHTKNDLSSITIQTKEIPIGSFGGRIGEFLGETLLNPIKLNKHKLCIKMKISEKKFDEFFTMMSIEINQYKSFCKSH</sequence>
<name>A0A9N9BDS5_FUNMO</name>
<dbReference type="GO" id="GO:0008757">
    <property type="term" value="F:S-adenosylmethionine-dependent methyltransferase activity"/>
    <property type="evidence" value="ECO:0007669"/>
    <property type="project" value="InterPro"/>
</dbReference>
<feature type="domain" description="Methyltransferase type 11" evidence="1">
    <location>
        <begin position="52"/>
        <end position="157"/>
    </location>
</feature>
<dbReference type="Pfam" id="PF08241">
    <property type="entry name" value="Methyltransf_11"/>
    <property type="match status" value="1"/>
</dbReference>
<dbReference type="Proteomes" id="UP000789375">
    <property type="component" value="Unassembled WGS sequence"/>
</dbReference>
<dbReference type="SUPFAM" id="SSF53335">
    <property type="entry name" value="S-adenosyl-L-methionine-dependent methyltransferases"/>
    <property type="match status" value="1"/>
</dbReference>
<comment type="caution">
    <text evidence="2">The sequence shown here is derived from an EMBL/GenBank/DDBJ whole genome shotgun (WGS) entry which is preliminary data.</text>
</comment>
<protein>
    <submittedName>
        <fullName evidence="2">13438_t:CDS:1</fullName>
    </submittedName>
</protein>
<reference evidence="2" key="1">
    <citation type="submission" date="2021-06" db="EMBL/GenBank/DDBJ databases">
        <authorList>
            <person name="Kallberg Y."/>
            <person name="Tangrot J."/>
            <person name="Rosling A."/>
        </authorList>
    </citation>
    <scope>NUCLEOTIDE SEQUENCE</scope>
    <source>
        <strain evidence="2">87-6 pot B 2015</strain>
    </source>
</reference>
<evidence type="ECO:0000313" key="2">
    <source>
        <dbReference type="EMBL" id="CAG8564856.1"/>
    </source>
</evidence>
<dbReference type="InterPro" id="IPR013216">
    <property type="entry name" value="Methyltransf_11"/>
</dbReference>
<dbReference type="EMBL" id="CAJVPP010001615">
    <property type="protein sequence ID" value="CAG8564856.1"/>
    <property type="molecule type" value="Genomic_DNA"/>
</dbReference>